<proteinExistence type="predicted"/>
<dbReference type="AlphaFoldDB" id="A0A1S0U2H9"/>
<dbReference type="RefSeq" id="XP_003139966.1">
    <property type="nucleotide sequence ID" value="XM_003139918.1"/>
</dbReference>
<gene>
    <name evidence="1" type="ORF">LOAG_04381</name>
</gene>
<reference evidence="1" key="1">
    <citation type="submission" date="2012-04" db="EMBL/GenBank/DDBJ databases">
        <title>The Genome Sequence of Loa loa.</title>
        <authorList>
            <consortium name="The Broad Institute Genome Sequencing Platform"/>
            <consortium name="Broad Institute Genome Sequencing Center for Infectious Disease"/>
            <person name="Nutman T.B."/>
            <person name="Fink D.L."/>
            <person name="Russ C."/>
            <person name="Young S."/>
            <person name="Zeng Q."/>
            <person name="Gargeya S."/>
            <person name="Alvarado L."/>
            <person name="Berlin A."/>
            <person name="Chapman S.B."/>
            <person name="Chen Z."/>
            <person name="Freedman E."/>
            <person name="Gellesch M."/>
            <person name="Goldberg J."/>
            <person name="Griggs A."/>
            <person name="Gujja S."/>
            <person name="Heilman E.R."/>
            <person name="Heiman D."/>
            <person name="Howarth C."/>
            <person name="Mehta T."/>
            <person name="Neiman D."/>
            <person name="Pearson M."/>
            <person name="Roberts A."/>
            <person name="Saif S."/>
            <person name="Shea T."/>
            <person name="Shenoy N."/>
            <person name="Sisk P."/>
            <person name="Stolte C."/>
            <person name="Sykes S."/>
            <person name="White J."/>
            <person name="Yandava C."/>
            <person name="Haas B."/>
            <person name="Henn M.R."/>
            <person name="Nusbaum C."/>
            <person name="Birren B."/>
        </authorList>
    </citation>
    <scope>NUCLEOTIDE SEQUENCE [LARGE SCALE GENOMIC DNA]</scope>
</reference>
<accession>A0A1S0U2H9</accession>
<dbReference type="InParanoid" id="A0A1S0U2H9"/>
<evidence type="ECO:0000313" key="1">
    <source>
        <dbReference type="EMBL" id="EFO24104.1"/>
    </source>
</evidence>
<dbReference type="CTD" id="9941785"/>
<organism evidence="1">
    <name type="scientific">Loa loa</name>
    <name type="common">Eye worm</name>
    <name type="synonym">Filaria loa</name>
    <dbReference type="NCBI Taxonomy" id="7209"/>
    <lineage>
        <taxon>Eukaryota</taxon>
        <taxon>Metazoa</taxon>
        <taxon>Ecdysozoa</taxon>
        <taxon>Nematoda</taxon>
        <taxon>Chromadorea</taxon>
        <taxon>Rhabditida</taxon>
        <taxon>Spirurina</taxon>
        <taxon>Spiruromorpha</taxon>
        <taxon>Filarioidea</taxon>
        <taxon>Onchocercidae</taxon>
        <taxon>Loa</taxon>
    </lineage>
</organism>
<dbReference type="EMBL" id="JH712395">
    <property type="protein sequence ID" value="EFO24104.1"/>
    <property type="molecule type" value="Genomic_DNA"/>
</dbReference>
<name>A0A1S0U2H9_LOALO</name>
<dbReference type="KEGG" id="loa:LOAG_04381"/>
<protein>
    <submittedName>
        <fullName evidence="1">Uncharacterized protein</fullName>
    </submittedName>
</protein>
<sequence length="109" mass="12093">MSTKNKADKTLLLYVWNTSNEKGSTSLAEKLKENAHKIGILTKICEKRKHPLQSVSVKLLTDVEEVGADKTRGILPRPSPASSEIALRQQELIAEGVDPHRRQNIPSLP</sequence>
<dbReference type="GeneID" id="9941785"/>